<dbReference type="KEGG" id="apln:108741952"/>
<organism evidence="2 3">
    <name type="scientific">Agrilus planipennis</name>
    <name type="common">Emerald ash borer</name>
    <name type="synonym">Agrilus marcopoli</name>
    <dbReference type="NCBI Taxonomy" id="224129"/>
    <lineage>
        <taxon>Eukaryota</taxon>
        <taxon>Metazoa</taxon>
        <taxon>Ecdysozoa</taxon>
        <taxon>Arthropoda</taxon>
        <taxon>Hexapoda</taxon>
        <taxon>Insecta</taxon>
        <taxon>Pterygota</taxon>
        <taxon>Neoptera</taxon>
        <taxon>Endopterygota</taxon>
        <taxon>Coleoptera</taxon>
        <taxon>Polyphaga</taxon>
        <taxon>Elateriformia</taxon>
        <taxon>Buprestoidea</taxon>
        <taxon>Buprestidae</taxon>
        <taxon>Agrilinae</taxon>
        <taxon>Agrilus</taxon>
    </lineage>
</organism>
<evidence type="ECO:0000313" key="3">
    <source>
        <dbReference type="RefSeq" id="XP_018332431.1"/>
    </source>
</evidence>
<reference evidence="3" key="1">
    <citation type="submission" date="2025-08" db="UniProtKB">
        <authorList>
            <consortium name="RefSeq"/>
        </authorList>
    </citation>
    <scope>IDENTIFICATION</scope>
    <source>
        <tissue evidence="3">Entire body</tissue>
    </source>
</reference>
<evidence type="ECO:0000256" key="1">
    <source>
        <dbReference type="SAM" id="SignalP"/>
    </source>
</evidence>
<dbReference type="AlphaFoldDB" id="A0A1W4X8K4"/>
<name>A0A1W4X8K4_AGRPL</name>
<proteinExistence type="predicted"/>
<dbReference type="GeneID" id="108741952"/>
<dbReference type="InParanoid" id="A0A1W4X8K4"/>
<sequence length="100" mass="11607">MKPIIIFWFLLYTCICFIQLVTSEGTSSCDFNLNDEFFDGDKDVILSTLEEMFECANDKMKEKRKQKMAELKAKLTPEQKELYDENEDVLQGIDCCPCSV</sequence>
<evidence type="ECO:0000313" key="2">
    <source>
        <dbReference type="Proteomes" id="UP000192223"/>
    </source>
</evidence>
<keyword evidence="1" id="KW-0732">Signal</keyword>
<dbReference type="RefSeq" id="XP_018332431.1">
    <property type="nucleotide sequence ID" value="XM_018476929.1"/>
</dbReference>
<feature type="signal peptide" evidence="1">
    <location>
        <begin position="1"/>
        <end position="23"/>
    </location>
</feature>
<gene>
    <name evidence="3" type="primary">LOC108741952</name>
</gene>
<feature type="chain" id="PRO_5010720953" evidence="1">
    <location>
        <begin position="24"/>
        <end position="100"/>
    </location>
</feature>
<keyword evidence="2" id="KW-1185">Reference proteome</keyword>
<dbReference type="Proteomes" id="UP000192223">
    <property type="component" value="Unplaced"/>
</dbReference>
<protein>
    <submittedName>
        <fullName evidence="3">Uncharacterized protein LOC108741952 isoform X1</fullName>
    </submittedName>
</protein>
<accession>A0A1W4X8K4</accession>